<name>A0A7L0NH53_9PASS</name>
<accession>A0A7L0NH53</accession>
<dbReference type="Proteomes" id="UP000520463">
    <property type="component" value="Unassembled WGS sequence"/>
</dbReference>
<evidence type="ECO:0000259" key="2">
    <source>
        <dbReference type="SMART" id="SM01394"/>
    </source>
</evidence>
<feature type="region of interest" description="Disordered" evidence="1">
    <location>
        <begin position="167"/>
        <end position="234"/>
    </location>
</feature>
<dbReference type="SMART" id="SM01394">
    <property type="entry name" value="S_100"/>
    <property type="match status" value="1"/>
</dbReference>
<organism evidence="3 4">
    <name type="scientific">Formicarius rufipectus</name>
    <dbReference type="NCBI Taxonomy" id="1118560"/>
    <lineage>
        <taxon>Eukaryota</taxon>
        <taxon>Metazoa</taxon>
        <taxon>Chordata</taxon>
        <taxon>Craniata</taxon>
        <taxon>Vertebrata</taxon>
        <taxon>Euteleostomi</taxon>
        <taxon>Archelosauria</taxon>
        <taxon>Archosauria</taxon>
        <taxon>Dinosauria</taxon>
        <taxon>Saurischia</taxon>
        <taxon>Theropoda</taxon>
        <taxon>Coelurosauria</taxon>
        <taxon>Aves</taxon>
        <taxon>Neognathae</taxon>
        <taxon>Neoaves</taxon>
        <taxon>Telluraves</taxon>
        <taxon>Australaves</taxon>
        <taxon>Passeriformes</taxon>
        <taxon>Formicariidae</taxon>
        <taxon>Formicarius</taxon>
    </lineage>
</organism>
<dbReference type="PANTHER" id="PTHR11639:SF26">
    <property type="entry name" value="CORNULIN"/>
    <property type="match status" value="1"/>
</dbReference>
<feature type="domain" description="S100/CaBP-9k-type calcium binding subdomain" evidence="2">
    <location>
        <begin position="4"/>
        <end position="46"/>
    </location>
</feature>
<dbReference type="CDD" id="cd00213">
    <property type="entry name" value="S-100"/>
    <property type="match status" value="1"/>
</dbReference>
<dbReference type="OrthoDB" id="9909924at2759"/>
<comment type="caution">
    <text evidence="3">The sequence shown here is derived from an EMBL/GenBank/DDBJ whole genome shotgun (WGS) entry which is preliminary data.</text>
</comment>
<dbReference type="InterPro" id="IPR011992">
    <property type="entry name" value="EF-hand-dom_pair"/>
</dbReference>
<feature type="region of interest" description="Disordered" evidence="1">
    <location>
        <begin position="287"/>
        <end position="463"/>
    </location>
</feature>
<reference evidence="3 4" key="1">
    <citation type="submission" date="2019-09" db="EMBL/GenBank/DDBJ databases">
        <title>Bird 10,000 Genomes (B10K) Project - Family phase.</title>
        <authorList>
            <person name="Zhang G."/>
        </authorList>
    </citation>
    <scope>NUCLEOTIDE SEQUENCE [LARGE SCALE GENOMIC DNA]</scope>
    <source>
        <strain evidence="3">B10K-DU-001-43</strain>
        <tissue evidence="3">Muscle</tissue>
    </source>
</reference>
<feature type="compositionally biased region" description="Basic and acidic residues" evidence="1">
    <location>
        <begin position="199"/>
        <end position="234"/>
    </location>
</feature>
<protein>
    <submittedName>
        <fullName evidence="3">TRHY protein</fullName>
    </submittedName>
</protein>
<keyword evidence="4" id="KW-1185">Reference proteome</keyword>
<feature type="compositionally biased region" description="Basic and acidic residues" evidence="1">
    <location>
        <begin position="287"/>
        <end position="461"/>
    </location>
</feature>
<dbReference type="GO" id="GO:0048306">
    <property type="term" value="F:calcium-dependent protein binding"/>
    <property type="evidence" value="ECO:0007669"/>
    <property type="project" value="TreeGrafter"/>
</dbReference>
<dbReference type="AlphaFoldDB" id="A0A7L0NH53"/>
<dbReference type="GO" id="GO:0005509">
    <property type="term" value="F:calcium ion binding"/>
    <property type="evidence" value="ECO:0007669"/>
    <property type="project" value="TreeGrafter"/>
</dbReference>
<dbReference type="SUPFAM" id="SSF47473">
    <property type="entry name" value="EF-hand"/>
    <property type="match status" value="1"/>
</dbReference>
<dbReference type="GO" id="GO:0051896">
    <property type="term" value="P:regulation of phosphatidylinositol 3-kinase/protein kinase B signal transduction"/>
    <property type="evidence" value="ECO:0007669"/>
    <property type="project" value="TreeGrafter"/>
</dbReference>
<dbReference type="Gene3D" id="1.10.238.10">
    <property type="entry name" value="EF-hand"/>
    <property type="match status" value="1"/>
</dbReference>
<dbReference type="InterPro" id="IPR013787">
    <property type="entry name" value="S100_Ca-bd_sub"/>
</dbReference>
<dbReference type="EMBL" id="VXAU01002954">
    <property type="protein sequence ID" value="NXK91738.1"/>
    <property type="molecule type" value="Genomic_DNA"/>
</dbReference>
<dbReference type="GO" id="GO:0005615">
    <property type="term" value="C:extracellular space"/>
    <property type="evidence" value="ECO:0007669"/>
    <property type="project" value="TreeGrafter"/>
</dbReference>
<dbReference type="GO" id="GO:1902808">
    <property type="term" value="P:positive regulation of cell cycle G1/S phase transition"/>
    <property type="evidence" value="ECO:0007669"/>
    <property type="project" value="TreeGrafter"/>
</dbReference>
<dbReference type="InterPro" id="IPR034325">
    <property type="entry name" value="S-100_dom"/>
</dbReference>
<dbReference type="PANTHER" id="PTHR11639">
    <property type="entry name" value="S100 CALCIUM-BINDING PROTEIN"/>
    <property type="match status" value="1"/>
</dbReference>
<evidence type="ECO:0000256" key="1">
    <source>
        <dbReference type="SAM" id="MobiDB-lite"/>
    </source>
</evidence>
<evidence type="ECO:0000313" key="3">
    <source>
        <dbReference type="EMBL" id="NXK91738.1"/>
    </source>
</evidence>
<dbReference type="Pfam" id="PF01023">
    <property type="entry name" value="S_100"/>
    <property type="match status" value="1"/>
</dbReference>
<sequence length="552" mass="67372">MSCFLDSISTIISVFHKHTQEDGDSSTLTRSRMKELIQREFADALTKPHDPQTLEKILQFLEWGGDGEIDFNEFLLLVFRVAKCCYRYLPKAPYLLQRTKLPTKWRSHREREWECLDWRHPHQSYLEEPLEVDLRRCDLAEPEERGCGQRTRQEREVEYAERGREIQEDQEWEERDNPRRKGRMRERRVDLQQELELEVSERHSRQTREREQRGATTRDRVTREPEGDGRERDVVRYERTRETRVAAAEANVKVHREITELEPREDLRRRECFRECEEERRICPRREREEPSVERRVNRQQELELEVSERRSRQTREREHRGATTRDRVTWEPEGDGRRERDVVRYERTRDGRVAEAEVDVKVHREIRELEPREDLGRRECSSECEDEERRICPRREREEPSVERRVNRQQELELEVSERRSRQTREREHRGASTRDRVPQEPESYGRRERESARYERTRDTTVAAAEVDVKVHREIREVEPREDLRRECPSECEEEERRICSRREREEPIVERKVDLQRELELEVSERRSRQTQEREHRGATTNLRETRDR</sequence>
<feature type="region of interest" description="Disordered" evidence="1">
    <location>
        <begin position="523"/>
        <end position="552"/>
    </location>
</feature>
<feature type="non-terminal residue" evidence="3">
    <location>
        <position position="1"/>
    </location>
</feature>
<feature type="non-terminal residue" evidence="3">
    <location>
        <position position="552"/>
    </location>
</feature>
<dbReference type="GO" id="GO:0046914">
    <property type="term" value="F:transition metal ion binding"/>
    <property type="evidence" value="ECO:0007669"/>
    <property type="project" value="InterPro"/>
</dbReference>
<gene>
    <name evidence="3" type="primary">Tchh</name>
    <name evidence="3" type="ORF">FORRUF_R12933</name>
</gene>
<evidence type="ECO:0000313" key="4">
    <source>
        <dbReference type="Proteomes" id="UP000520463"/>
    </source>
</evidence>
<dbReference type="GO" id="GO:0071345">
    <property type="term" value="P:cellular response to cytokine stimulus"/>
    <property type="evidence" value="ECO:0007669"/>
    <property type="project" value="TreeGrafter"/>
</dbReference>
<proteinExistence type="predicted"/>